<keyword evidence="2" id="KW-0813">Transport</keyword>
<evidence type="ECO:0000256" key="1">
    <source>
        <dbReference type="ARBA" id="ARBA00004141"/>
    </source>
</evidence>
<feature type="transmembrane region" description="Helical" evidence="6">
    <location>
        <begin position="98"/>
        <end position="124"/>
    </location>
</feature>
<dbReference type="PIRSF" id="PIRSF006060">
    <property type="entry name" value="AA_transporter"/>
    <property type="match status" value="1"/>
</dbReference>
<feature type="transmembrane region" description="Helical" evidence="6">
    <location>
        <begin position="298"/>
        <end position="322"/>
    </location>
</feature>
<dbReference type="Gene3D" id="1.20.1740.10">
    <property type="entry name" value="Amino acid/polyamine transporter I"/>
    <property type="match status" value="1"/>
</dbReference>
<evidence type="ECO:0000256" key="6">
    <source>
        <dbReference type="SAM" id="Phobius"/>
    </source>
</evidence>
<feature type="transmembrane region" description="Helical" evidence="6">
    <location>
        <begin position="144"/>
        <end position="166"/>
    </location>
</feature>
<feature type="transmembrane region" description="Helical" evidence="6">
    <location>
        <begin position="21"/>
        <end position="45"/>
    </location>
</feature>
<feature type="transmembrane region" description="Helical" evidence="6">
    <location>
        <begin position="178"/>
        <end position="197"/>
    </location>
</feature>
<gene>
    <name evidence="7" type="ORF">BC739_005462</name>
</gene>
<comment type="caution">
    <text evidence="7">The sequence shown here is derived from an EMBL/GenBank/DDBJ whole genome shotgun (WGS) entry which is preliminary data.</text>
</comment>
<keyword evidence="8" id="KW-1185">Reference proteome</keyword>
<comment type="subcellular location">
    <subcellularLocation>
        <location evidence="1">Membrane</location>
        <topology evidence="1">Multi-pass membrane protein</topology>
    </subcellularLocation>
</comment>
<feature type="transmembrane region" description="Helical" evidence="6">
    <location>
        <begin position="459"/>
        <end position="484"/>
    </location>
</feature>
<feature type="transmembrane region" description="Helical" evidence="6">
    <location>
        <begin position="256"/>
        <end position="278"/>
    </location>
</feature>
<feature type="transmembrane region" description="Helical" evidence="6">
    <location>
        <begin position="57"/>
        <end position="78"/>
    </location>
</feature>
<dbReference type="Pfam" id="PF13520">
    <property type="entry name" value="AA_permease_2"/>
    <property type="match status" value="1"/>
</dbReference>
<dbReference type="InterPro" id="IPR002293">
    <property type="entry name" value="AA/rel_permease1"/>
</dbReference>
<accession>A0ABR6BNE3</accession>
<dbReference type="Proteomes" id="UP000517916">
    <property type="component" value="Unassembled WGS sequence"/>
</dbReference>
<feature type="transmembrane region" description="Helical" evidence="6">
    <location>
        <begin position="426"/>
        <end position="447"/>
    </location>
</feature>
<protein>
    <submittedName>
        <fullName evidence="7">Urea carboxylase system permease</fullName>
    </submittedName>
</protein>
<keyword evidence="4 6" id="KW-1133">Transmembrane helix</keyword>
<feature type="transmembrane region" description="Helical" evidence="6">
    <location>
        <begin position="382"/>
        <end position="405"/>
    </location>
</feature>
<evidence type="ECO:0000313" key="8">
    <source>
        <dbReference type="Proteomes" id="UP000517916"/>
    </source>
</evidence>
<proteinExistence type="predicted"/>
<reference evidence="7 8" key="1">
    <citation type="submission" date="2020-08" db="EMBL/GenBank/DDBJ databases">
        <title>Genomic Encyclopedia of Archaeal and Bacterial Type Strains, Phase II (KMG-II): from individual species to whole genera.</title>
        <authorList>
            <person name="Goeker M."/>
        </authorList>
    </citation>
    <scope>NUCLEOTIDE SEQUENCE [LARGE SCALE GENOMIC DNA]</scope>
    <source>
        <strain evidence="7 8">DSM 43850</strain>
    </source>
</reference>
<evidence type="ECO:0000256" key="4">
    <source>
        <dbReference type="ARBA" id="ARBA00022989"/>
    </source>
</evidence>
<dbReference type="PANTHER" id="PTHR45649">
    <property type="entry name" value="AMINO-ACID PERMEASE BAT1"/>
    <property type="match status" value="1"/>
</dbReference>
<sequence>MSEDGHGLRELGYKQEFERTLGTFHTFAAGISYISILTGTFQMFYFGFGMGGPANWWSWPMVFVGQLMVALSFAELSARYPVAGSIYNWSKRLGNPHVAWLAGWMMLVASIVTVGSVALAYQITLPQISSVFQFVGDGTGEYDAPVNAVILGSVLILFSTLVNAWSTKLMARINSAGVFIELVAAVLLVVLLAVSAVRGPSVVLDTAGKGSGHDLGYFGAFLVGSLASAYVMYGFDTASSLGEETVDPRRNAPKAILRALVASFVLGGLILLFALMSVRNINAPELSSVGLQYVVLDVLGPVVGKIFLVAVAIAVTVCILAVHTAAIRMMFAMARDNNLPAGSLLAKVHGKQKTPVVPAVVVGLIAVLLLVVNIGQPQIFQMVTSIGVILIYVAYLLVTVPMLIARLRGRWPGEGAPSGGFSLGRFGLPVNILGVLWGAGMALNLAWPRSEVYNPTPPYHWYLQWGAFLVVGVVGLGGFAYYWFVLRHKTGVLAEHAADGS</sequence>
<dbReference type="EMBL" id="JACJID010000004">
    <property type="protein sequence ID" value="MBA8928245.1"/>
    <property type="molecule type" value="Genomic_DNA"/>
</dbReference>
<evidence type="ECO:0000256" key="5">
    <source>
        <dbReference type="ARBA" id="ARBA00023136"/>
    </source>
</evidence>
<evidence type="ECO:0000313" key="7">
    <source>
        <dbReference type="EMBL" id="MBA8928245.1"/>
    </source>
</evidence>
<dbReference type="PANTHER" id="PTHR45649:SF26">
    <property type="entry name" value="OS04G0435100 PROTEIN"/>
    <property type="match status" value="1"/>
</dbReference>
<feature type="transmembrane region" description="Helical" evidence="6">
    <location>
        <begin position="217"/>
        <end position="235"/>
    </location>
</feature>
<keyword evidence="5 6" id="KW-0472">Membrane</keyword>
<evidence type="ECO:0000256" key="3">
    <source>
        <dbReference type="ARBA" id="ARBA00022692"/>
    </source>
</evidence>
<organism evidence="7 8">
    <name type="scientific">Kutzneria viridogrisea</name>
    <dbReference type="NCBI Taxonomy" id="47990"/>
    <lineage>
        <taxon>Bacteria</taxon>
        <taxon>Bacillati</taxon>
        <taxon>Actinomycetota</taxon>
        <taxon>Actinomycetes</taxon>
        <taxon>Pseudonocardiales</taxon>
        <taxon>Pseudonocardiaceae</taxon>
        <taxon>Kutzneria</taxon>
    </lineage>
</organism>
<feature type="transmembrane region" description="Helical" evidence="6">
    <location>
        <begin position="356"/>
        <end position="376"/>
    </location>
</feature>
<keyword evidence="3 6" id="KW-0812">Transmembrane</keyword>
<dbReference type="RefSeq" id="WP_025356666.1">
    <property type="nucleotide sequence ID" value="NZ_BAAABQ010000073.1"/>
</dbReference>
<name>A0ABR6BNE3_9PSEU</name>
<evidence type="ECO:0000256" key="2">
    <source>
        <dbReference type="ARBA" id="ARBA00022448"/>
    </source>
</evidence>